<evidence type="ECO:0008006" key="3">
    <source>
        <dbReference type="Google" id="ProtNLM"/>
    </source>
</evidence>
<accession>A0ABS1CHI8</accession>
<dbReference type="RefSeq" id="WP_200236104.1">
    <property type="nucleotide sequence ID" value="NZ_NRRV01000017.1"/>
</dbReference>
<reference evidence="1 2" key="1">
    <citation type="journal article" date="2020" name="Microorganisms">
        <title>Osmotic Adaptation and Compatible Solute Biosynthesis of Phototrophic Bacteria as Revealed from Genome Analyses.</title>
        <authorList>
            <person name="Imhoff J.F."/>
            <person name="Rahn T."/>
            <person name="Kunzel S."/>
            <person name="Keller A."/>
            <person name="Neulinger S.C."/>
        </authorList>
    </citation>
    <scope>NUCLEOTIDE SEQUENCE [LARGE SCALE GENOMIC DNA]</scope>
    <source>
        <strain evidence="1 2">DSM 6210</strain>
    </source>
</reference>
<dbReference type="InterPro" id="IPR025427">
    <property type="entry name" value="DUF4160"/>
</dbReference>
<dbReference type="Pfam" id="PF13711">
    <property type="entry name" value="DUF4160"/>
    <property type="match status" value="1"/>
</dbReference>
<dbReference type="EMBL" id="NRRV01000017">
    <property type="protein sequence ID" value="MBK1630836.1"/>
    <property type="molecule type" value="Genomic_DNA"/>
</dbReference>
<protein>
    <recommendedName>
        <fullName evidence="3">DUF4160 domain-containing protein</fullName>
    </recommendedName>
</protein>
<keyword evidence="2" id="KW-1185">Reference proteome</keyword>
<dbReference type="Proteomes" id="UP000748752">
    <property type="component" value="Unassembled WGS sequence"/>
</dbReference>
<gene>
    <name evidence="1" type="ORF">CKO31_08785</name>
</gene>
<comment type="caution">
    <text evidence="1">The sequence shown here is derived from an EMBL/GenBank/DDBJ whole genome shotgun (WGS) entry which is preliminary data.</text>
</comment>
<evidence type="ECO:0000313" key="1">
    <source>
        <dbReference type="EMBL" id="MBK1630836.1"/>
    </source>
</evidence>
<proteinExistence type="predicted"/>
<name>A0ABS1CHI8_9GAMM</name>
<sequence>MPTILRAGPYRFFFYAGDGGEPVHVHIERDDKVAKFWLDPIRLQNTGGFTRAELRRIRSIITAHQATLVEGWHEFFGDKH</sequence>
<organism evidence="1 2">
    <name type="scientific">Thiohalocapsa halophila</name>
    <dbReference type="NCBI Taxonomy" id="69359"/>
    <lineage>
        <taxon>Bacteria</taxon>
        <taxon>Pseudomonadati</taxon>
        <taxon>Pseudomonadota</taxon>
        <taxon>Gammaproteobacteria</taxon>
        <taxon>Chromatiales</taxon>
        <taxon>Chromatiaceae</taxon>
        <taxon>Thiohalocapsa</taxon>
    </lineage>
</organism>
<evidence type="ECO:0000313" key="2">
    <source>
        <dbReference type="Proteomes" id="UP000748752"/>
    </source>
</evidence>